<organism evidence="3 4">
    <name type="scientific">Flavobacterium paronense</name>
    <dbReference type="NCBI Taxonomy" id="1392775"/>
    <lineage>
        <taxon>Bacteria</taxon>
        <taxon>Pseudomonadati</taxon>
        <taxon>Bacteroidota</taxon>
        <taxon>Flavobacteriia</taxon>
        <taxon>Flavobacteriales</taxon>
        <taxon>Flavobacteriaceae</taxon>
        <taxon>Flavobacterium</taxon>
    </lineage>
</organism>
<evidence type="ECO:0000256" key="1">
    <source>
        <dbReference type="ARBA" id="ARBA00022598"/>
    </source>
</evidence>
<proteinExistence type="predicted"/>
<name>A0ABV5GAX5_9FLAO</name>
<comment type="caution">
    <text evidence="3">The sequence shown here is derived from an EMBL/GenBank/DDBJ whole genome shotgun (WGS) entry which is preliminary data.</text>
</comment>
<dbReference type="Gene3D" id="3.30.930.10">
    <property type="entry name" value="Bira Bifunctional Protein, Domain 2"/>
    <property type="match status" value="1"/>
</dbReference>
<dbReference type="NCBIfam" id="TIGR00121">
    <property type="entry name" value="birA_ligase"/>
    <property type="match status" value="1"/>
</dbReference>
<dbReference type="InterPro" id="IPR004143">
    <property type="entry name" value="BPL_LPL_catalytic"/>
</dbReference>
<dbReference type="InterPro" id="IPR004408">
    <property type="entry name" value="Biotin_CoA_COase_ligase"/>
</dbReference>
<dbReference type="PANTHER" id="PTHR12835">
    <property type="entry name" value="BIOTIN PROTEIN LIGASE"/>
    <property type="match status" value="1"/>
</dbReference>
<keyword evidence="1 3" id="KW-0436">Ligase</keyword>
<dbReference type="CDD" id="cd16442">
    <property type="entry name" value="BPL"/>
    <property type="match status" value="1"/>
</dbReference>
<sequence length="242" mass="27255">MPLIKLDAIDSTNNFLKQLFKDSIVEDYTIVIANEQTNGKGQMGASWVSEKGKNLTMSILIKNIQLENQNIYDFNIAVALAVIKVLKNIQIHNVVIKWPNDIMADSKKVAGILIENILKADGSFTAIVGIGLNLNQTNFEDLPLASSLKNITGKTYEQEAIALLLKDSLKVTAVTLNECSDLLWQEYHENLFKKDYPCPFEDKMGNRFMGIIKKVTRDGKLELILEDDSAIHFEVKEIKMLH</sequence>
<dbReference type="PANTHER" id="PTHR12835:SF5">
    <property type="entry name" value="BIOTIN--PROTEIN LIGASE"/>
    <property type="match status" value="1"/>
</dbReference>
<dbReference type="EMBL" id="JBHMFB010000003">
    <property type="protein sequence ID" value="MFB9088249.1"/>
    <property type="molecule type" value="Genomic_DNA"/>
</dbReference>
<gene>
    <name evidence="3" type="ORF">ACFFUU_01385</name>
</gene>
<accession>A0ABV5GAX5</accession>
<keyword evidence="4" id="KW-1185">Reference proteome</keyword>
<feature type="domain" description="BPL/LPL catalytic" evidence="2">
    <location>
        <begin position="1"/>
        <end position="177"/>
    </location>
</feature>
<dbReference type="InterPro" id="IPR045864">
    <property type="entry name" value="aa-tRNA-synth_II/BPL/LPL"/>
</dbReference>
<dbReference type="PROSITE" id="PS51733">
    <property type="entry name" value="BPL_LPL_CATALYTIC"/>
    <property type="match status" value="1"/>
</dbReference>
<dbReference type="SUPFAM" id="SSF55681">
    <property type="entry name" value="Class II aaRS and biotin synthetases"/>
    <property type="match status" value="1"/>
</dbReference>
<dbReference type="Pfam" id="PF03099">
    <property type="entry name" value="BPL_LplA_LipB"/>
    <property type="match status" value="1"/>
</dbReference>
<dbReference type="RefSeq" id="WP_290284857.1">
    <property type="nucleotide sequence ID" value="NZ_JAUFQN010000019.1"/>
</dbReference>
<evidence type="ECO:0000313" key="4">
    <source>
        <dbReference type="Proteomes" id="UP001589576"/>
    </source>
</evidence>
<dbReference type="Proteomes" id="UP001589576">
    <property type="component" value="Unassembled WGS sequence"/>
</dbReference>
<dbReference type="GO" id="GO:0004077">
    <property type="term" value="F:biotin--[biotin carboxyl-carrier protein] ligase activity"/>
    <property type="evidence" value="ECO:0007669"/>
    <property type="project" value="UniProtKB-EC"/>
</dbReference>
<evidence type="ECO:0000313" key="3">
    <source>
        <dbReference type="EMBL" id="MFB9088249.1"/>
    </source>
</evidence>
<reference evidence="3 4" key="1">
    <citation type="submission" date="2024-09" db="EMBL/GenBank/DDBJ databases">
        <authorList>
            <person name="Sun Q."/>
            <person name="Mori K."/>
        </authorList>
    </citation>
    <scope>NUCLEOTIDE SEQUENCE [LARGE SCALE GENOMIC DNA]</scope>
    <source>
        <strain evidence="3 4">CECT 8460</strain>
    </source>
</reference>
<dbReference type="EC" id="6.3.4.15" evidence="3"/>
<protein>
    <submittedName>
        <fullName evidence="3">Biotin--[acetyl-CoA-carboxylase] ligase</fullName>
        <ecNumber evidence="3">6.3.4.15</ecNumber>
    </submittedName>
</protein>
<evidence type="ECO:0000259" key="2">
    <source>
        <dbReference type="PROSITE" id="PS51733"/>
    </source>
</evidence>